<dbReference type="PANTHER" id="PTHR28052">
    <property type="entry name" value="UPF0545 PROTEIN C22ORF39"/>
    <property type="match status" value="1"/>
</dbReference>
<accession>A0A8J5XQX7</accession>
<dbReference type="OrthoDB" id="10437289at2759"/>
<comment type="caution">
    <text evidence="1">The sequence shown here is derived from an EMBL/GenBank/DDBJ whole genome shotgun (WGS) entry which is preliminary data.</text>
</comment>
<dbReference type="Proteomes" id="UP000751190">
    <property type="component" value="Unassembled WGS sequence"/>
</dbReference>
<dbReference type="PANTHER" id="PTHR28052:SF1">
    <property type="entry name" value="UPF0545 PROTEIN C22ORF39"/>
    <property type="match status" value="1"/>
</dbReference>
<reference evidence="1" key="1">
    <citation type="submission" date="2021-05" db="EMBL/GenBank/DDBJ databases">
        <title>The genome of the haptophyte Pavlova lutheri (Diacronema luteri, Pavlovales) - a model for lipid biosynthesis in eukaryotic algae.</title>
        <authorList>
            <person name="Hulatt C.J."/>
            <person name="Posewitz M.C."/>
        </authorList>
    </citation>
    <scope>NUCLEOTIDE SEQUENCE</scope>
    <source>
        <strain evidence="1">NIVA-4/92</strain>
    </source>
</reference>
<evidence type="ECO:0000313" key="2">
    <source>
        <dbReference type="Proteomes" id="UP000751190"/>
    </source>
</evidence>
<organism evidence="1 2">
    <name type="scientific">Diacronema lutheri</name>
    <name type="common">Unicellular marine alga</name>
    <name type="synonym">Monochrysis lutheri</name>
    <dbReference type="NCBI Taxonomy" id="2081491"/>
    <lineage>
        <taxon>Eukaryota</taxon>
        <taxon>Haptista</taxon>
        <taxon>Haptophyta</taxon>
        <taxon>Pavlovophyceae</taxon>
        <taxon>Pavlovales</taxon>
        <taxon>Pavlovaceae</taxon>
        <taxon>Diacronema</taxon>
    </lineage>
</organism>
<dbReference type="EMBL" id="JAGTXO010000007">
    <property type="protein sequence ID" value="KAG8466772.1"/>
    <property type="molecule type" value="Genomic_DNA"/>
</dbReference>
<evidence type="ECO:0000313" key="1">
    <source>
        <dbReference type="EMBL" id="KAG8466772.1"/>
    </source>
</evidence>
<keyword evidence="2" id="KW-1185">Reference proteome</keyword>
<dbReference type="Pfam" id="PF11326">
    <property type="entry name" value="PANTS-like"/>
    <property type="match status" value="1"/>
</dbReference>
<dbReference type="InterPro" id="IPR021475">
    <property type="entry name" value="Pants/Emi1-like"/>
</dbReference>
<sequence>MAEDQSAQSAIRSATRLVHAGDPSCIKVFDAFMYCMTPTNQLTSYYRFGIPDWCPDYLNKWTTCLRLKTKMPEEAAAARRRALERERIGHIWDFKPAHAAEAAETYGESVRVRASADAPQVPSGAA</sequence>
<gene>
    <name evidence="1" type="ORF">KFE25_008151</name>
</gene>
<name>A0A8J5XQX7_DIALT</name>
<dbReference type="AlphaFoldDB" id="A0A8J5XQX7"/>
<proteinExistence type="predicted"/>
<protein>
    <submittedName>
        <fullName evidence="1">Uncharacterized protein</fullName>
    </submittedName>
</protein>